<dbReference type="Proteomes" id="UP001234297">
    <property type="component" value="Chromosome 3"/>
</dbReference>
<evidence type="ECO:0000313" key="1">
    <source>
        <dbReference type="EMBL" id="KAJ8638696.1"/>
    </source>
</evidence>
<name>A0ACC2LYT5_PERAE</name>
<gene>
    <name evidence="1" type="ORF">MRB53_012963</name>
</gene>
<evidence type="ECO:0000313" key="2">
    <source>
        <dbReference type="Proteomes" id="UP001234297"/>
    </source>
</evidence>
<keyword evidence="2" id="KW-1185">Reference proteome</keyword>
<protein>
    <submittedName>
        <fullName evidence="1">Uncharacterized protein</fullName>
    </submittedName>
</protein>
<sequence>MLEVAPKANETDEGAICFMNHIIIILHVEVSKRGADVCGPDFADVMKDHKIAVLFECQGGFALHEDGATSSSEPPTLGGRQLLAT</sequence>
<reference evidence="1 2" key="1">
    <citation type="journal article" date="2022" name="Hortic Res">
        <title>A haplotype resolved chromosomal level avocado genome allows analysis of novel avocado genes.</title>
        <authorList>
            <person name="Nath O."/>
            <person name="Fletcher S.J."/>
            <person name="Hayward A."/>
            <person name="Shaw L.M."/>
            <person name="Masouleh A.K."/>
            <person name="Furtado A."/>
            <person name="Henry R.J."/>
            <person name="Mitter N."/>
        </authorList>
    </citation>
    <scope>NUCLEOTIDE SEQUENCE [LARGE SCALE GENOMIC DNA]</scope>
    <source>
        <strain evidence="2">cv. Hass</strain>
    </source>
</reference>
<dbReference type="EMBL" id="CM056811">
    <property type="protein sequence ID" value="KAJ8638696.1"/>
    <property type="molecule type" value="Genomic_DNA"/>
</dbReference>
<proteinExistence type="predicted"/>
<comment type="caution">
    <text evidence="1">The sequence shown here is derived from an EMBL/GenBank/DDBJ whole genome shotgun (WGS) entry which is preliminary data.</text>
</comment>
<organism evidence="1 2">
    <name type="scientific">Persea americana</name>
    <name type="common">Avocado</name>
    <dbReference type="NCBI Taxonomy" id="3435"/>
    <lineage>
        <taxon>Eukaryota</taxon>
        <taxon>Viridiplantae</taxon>
        <taxon>Streptophyta</taxon>
        <taxon>Embryophyta</taxon>
        <taxon>Tracheophyta</taxon>
        <taxon>Spermatophyta</taxon>
        <taxon>Magnoliopsida</taxon>
        <taxon>Magnoliidae</taxon>
        <taxon>Laurales</taxon>
        <taxon>Lauraceae</taxon>
        <taxon>Persea</taxon>
    </lineage>
</organism>
<accession>A0ACC2LYT5</accession>